<reference evidence="2" key="2">
    <citation type="submission" date="2020-06" db="EMBL/GenBank/DDBJ databases">
        <title>Helianthus annuus Genome sequencing and assembly Release 2.</title>
        <authorList>
            <person name="Gouzy J."/>
            <person name="Langlade N."/>
            <person name="Munos S."/>
        </authorList>
    </citation>
    <scope>NUCLEOTIDE SEQUENCE</scope>
    <source>
        <tissue evidence="2">Leaves</tissue>
    </source>
</reference>
<dbReference type="AlphaFoldDB" id="A0A9K3JKQ8"/>
<comment type="caution">
    <text evidence="2">The sequence shown here is derived from an EMBL/GenBank/DDBJ whole genome shotgun (WGS) entry which is preliminary data.</text>
</comment>
<evidence type="ECO:0000256" key="1">
    <source>
        <dbReference type="SAM" id="MobiDB-lite"/>
    </source>
</evidence>
<dbReference type="EMBL" id="MNCJ02000317">
    <property type="protein sequence ID" value="KAF5817421.1"/>
    <property type="molecule type" value="Genomic_DNA"/>
</dbReference>
<name>A0A9K3JKQ8_HELAN</name>
<feature type="region of interest" description="Disordered" evidence="1">
    <location>
        <begin position="318"/>
        <end position="342"/>
    </location>
</feature>
<dbReference type="Proteomes" id="UP000215914">
    <property type="component" value="Unassembled WGS sequence"/>
</dbReference>
<protein>
    <recommendedName>
        <fullName evidence="4">DUF4283 domain-containing protein</fullName>
    </recommendedName>
</protein>
<reference evidence="2" key="1">
    <citation type="journal article" date="2017" name="Nature">
        <title>The sunflower genome provides insights into oil metabolism, flowering and Asterid evolution.</title>
        <authorList>
            <person name="Badouin H."/>
            <person name="Gouzy J."/>
            <person name="Grassa C.J."/>
            <person name="Murat F."/>
            <person name="Staton S.E."/>
            <person name="Cottret L."/>
            <person name="Lelandais-Briere C."/>
            <person name="Owens G.L."/>
            <person name="Carrere S."/>
            <person name="Mayjonade B."/>
            <person name="Legrand L."/>
            <person name="Gill N."/>
            <person name="Kane N.C."/>
            <person name="Bowers J.E."/>
            <person name="Hubner S."/>
            <person name="Bellec A."/>
            <person name="Berard A."/>
            <person name="Berges H."/>
            <person name="Blanchet N."/>
            <person name="Boniface M.C."/>
            <person name="Brunel D."/>
            <person name="Catrice O."/>
            <person name="Chaidir N."/>
            <person name="Claudel C."/>
            <person name="Donnadieu C."/>
            <person name="Faraut T."/>
            <person name="Fievet G."/>
            <person name="Helmstetter N."/>
            <person name="King M."/>
            <person name="Knapp S.J."/>
            <person name="Lai Z."/>
            <person name="Le Paslier M.C."/>
            <person name="Lippi Y."/>
            <person name="Lorenzon L."/>
            <person name="Mandel J.R."/>
            <person name="Marage G."/>
            <person name="Marchand G."/>
            <person name="Marquand E."/>
            <person name="Bret-Mestries E."/>
            <person name="Morien E."/>
            <person name="Nambeesan S."/>
            <person name="Nguyen T."/>
            <person name="Pegot-Espagnet P."/>
            <person name="Pouilly N."/>
            <person name="Raftis F."/>
            <person name="Sallet E."/>
            <person name="Schiex T."/>
            <person name="Thomas J."/>
            <person name="Vandecasteele C."/>
            <person name="Vares D."/>
            <person name="Vear F."/>
            <person name="Vautrin S."/>
            <person name="Crespi M."/>
            <person name="Mangin B."/>
            <person name="Burke J.M."/>
            <person name="Salse J."/>
            <person name="Munos S."/>
            <person name="Vincourt P."/>
            <person name="Rieseberg L.H."/>
            <person name="Langlade N.B."/>
        </authorList>
    </citation>
    <scope>NUCLEOTIDE SEQUENCE</scope>
    <source>
        <tissue evidence="2">Leaves</tissue>
    </source>
</reference>
<dbReference type="PANTHER" id="PTHR34427">
    <property type="entry name" value="DUF4283 DOMAIN PROTEIN"/>
    <property type="match status" value="1"/>
</dbReference>
<proteinExistence type="predicted"/>
<accession>A0A9K3JKQ8</accession>
<evidence type="ECO:0008006" key="4">
    <source>
        <dbReference type="Google" id="ProtNLM"/>
    </source>
</evidence>
<keyword evidence="3" id="KW-1185">Reference proteome</keyword>
<evidence type="ECO:0000313" key="3">
    <source>
        <dbReference type="Proteomes" id="UP000215914"/>
    </source>
</evidence>
<dbReference type="Gramene" id="mRNA:HanXRQr2_Chr02g0052801">
    <property type="protein sequence ID" value="mRNA:HanXRQr2_Chr02g0052801"/>
    <property type="gene ID" value="HanXRQr2_Chr02g0052801"/>
</dbReference>
<dbReference type="PANTHER" id="PTHR34427:SF5">
    <property type="entry name" value="DUF4283 DOMAIN-CONTAINING PROTEIN"/>
    <property type="match status" value="1"/>
</dbReference>
<sequence length="466" mass="50849">MEGPAVTKFFVSNLPEGCTPWELSSFMHRFRRCIGVSLQKKRQVGQQSVVVPDRVRAFGDLHGKAVVGRTVDLDTLVFFDRLLRIGKVSYVRLQYLGGMSLMVSFGSSEEAETFLSNKDLWGPWFSSLDLWVGQVLAVERIVWIRIQGIPVHLFGSEVFRKIGDLFGKTVYVPPDVEEESDLSGKSVGILAGNECRVKEFVSLRWKDKVFRIWVSEDDSEWLPDCIRDLDPEVLSPEKEAPEMVNSGRGGDQLEVEGGDVSGSKVMGENSNSQCPDNSDPVLNSMSVAVSSCHYFGSGDNGEAVGINKVINCKKGGARSFKTRKGKSGPASMGSPMESKPKKRVRAQVEKEDLFGLDELIQKGPFSFQNIVDLNGTGIGQTGIDGDLEASLDLNRSSNSQPGHQAAEIPSERVSDLLNEEAESGARLIEEVAATIKLGAALGVDLQDAEKMVKDSIINEGINGGFP</sequence>
<organism evidence="2 3">
    <name type="scientific">Helianthus annuus</name>
    <name type="common">Common sunflower</name>
    <dbReference type="NCBI Taxonomy" id="4232"/>
    <lineage>
        <taxon>Eukaryota</taxon>
        <taxon>Viridiplantae</taxon>
        <taxon>Streptophyta</taxon>
        <taxon>Embryophyta</taxon>
        <taxon>Tracheophyta</taxon>
        <taxon>Spermatophyta</taxon>
        <taxon>Magnoliopsida</taxon>
        <taxon>eudicotyledons</taxon>
        <taxon>Gunneridae</taxon>
        <taxon>Pentapetalae</taxon>
        <taxon>asterids</taxon>
        <taxon>campanulids</taxon>
        <taxon>Asterales</taxon>
        <taxon>Asteraceae</taxon>
        <taxon>Asteroideae</taxon>
        <taxon>Heliantheae alliance</taxon>
        <taxon>Heliantheae</taxon>
        <taxon>Helianthus</taxon>
    </lineage>
</organism>
<gene>
    <name evidence="2" type="ORF">HanXRQr2_Chr02g0052801</name>
</gene>
<evidence type="ECO:0000313" key="2">
    <source>
        <dbReference type="EMBL" id="KAF5817421.1"/>
    </source>
</evidence>